<dbReference type="PRINTS" id="PR01001">
    <property type="entry name" value="FADG3PDH"/>
</dbReference>
<dbReference type="InterPro" id="IPR011992">
    <property type="entry name" value="EF-hand-dom_pair"/>
</dbReference>
<dbReference type="PROSITE" id="PS50222">
    <property type="entry name" value="EF_HAND_2"/>
    <property type="match status" value="2"/>
</dbReference>
<organism evidence="17 18">
    <name type="scientific">Climacteris rufus</name>
    <name type="common">rufous treecreeper</name>
    <dbReference type="NCBI Taxonomy" id="47695"/>
    <lineage>
        <taxon>Eukaryota</taxon>
        <taxon>Metazoa</taxon>
        <taxon>Chordata</taxon>
        <taxon>Craniata</taxon>
        <taxon>Vertebrata</taxon>
        <taxon>Euteleostomi</taxon>
        <taxon>Archelosauria</taxon>
        <taxon>Archosauria</taxon>
        <taxon>Dinosauria</taxon>
        <taxon>Saurischia</taxon>
        <taxon>Theropoda</taxon>
        <taxon>Coelurosauria</taxon>
        <taxon>Aves</taxon>
        <taxon>Neognathae</taxon>
        <taxon>Neoaves</taxon>
        <taxon>Telluraves</taxon>
        <taxon>Australaves</taxon>
        <taxon>Passeriformes</taxon>
        <taxon>Climacteridae</taxon>
        <taxon>Climacteris</taxon>
    </lineage>
</organism>
<keyword evidence="12 15" id="KW-0560">Oxidoreductase</keyword>
<dbReference type="GO" id="GO:0005739">
    <property type="term" value="C:mitochondrion"/>
    <property type="evidence" value="ECO:0007669"/>
    <property type="project" value="UniProtKB-SubCell"/>
</dbReference>
<dbReference type="Gene3D" id="3.50.50.60">
    <property type="entry name" value="FAD/NAD(P)-binding domain"/>
    <property type="match status" value="1"/>
</dbReference>
<reference evidence="17 18" key="1">
    <citation type="submission" date="2019-09" db="EMBL/GenBank/DDBJ databases">
        <title>Bird 10,000 Genomes (B10K) Project - Family phase.</title>
        <authorList>
            <person name="Zhang G."/>
        </authorList>
    </citation>
    <scope>NUCLEOTIDE SEQUENCE [LARGE SCALE GENOMIC DNA]</scope>
    <source>
        <strain evidence="17">B10K-DU-029-53</strain>
    </source>
</reference>
<evidence type="ECO:0000256" key="1">
    <source>
        <dbReference type="ARBA" id="ARBA00001974"/>
    </source>
</evidence>
<comment type="pathway">
    <text evidence="4">Polyol metabolism; glycerol degradation.</text>
</comment>
<dbReference type="FunFam" id="1.10.238.10:FF:000397">
    <property type="entry name" value="Glycerol-3-phosphate dehydrogenase"/>
    <property type="match status" value="1"/>
</dbReference>
<evidence type="ECO:0000256" key="13">
    <source>
        <dbReference type="ARBA" id="ARBA00023128"/>
    </source>
</evidence>
<evidence type="ECO:0000313" key="18">
    <source>
        <dbReference type="Proteomes" id="UP000580879"/>
    </source>
</evidence>
<evidence type="ECO:0000256" key="7">
    <source>
        <dbReference type="ARBA" id="ARBA00022723"/>
    </source>
</evidence>
<dbReference type="OrthoDB" id="264015at2759"/>
<dbReference type="PROSITE" id="PS00978">
    <property type="entry name" value="FAD_G3PDH_2"/>
    <property type="match status" value="1"/>
</dbReference>
<dbReference type="Pfam" id="PF01266">
    <property type="entry name" value="DAO"/>
    <property type="match status" value="1"/>
</dbReference>
<dbReference type="SMART" id="SM00054">
    <property type="entry name" value="EFh"/>
    <property type="match status" value="2"/>
</dbReference>
<evidence type="ECO:0000259" key="16">
    <source>
        <dbReference type="PROSITE" id="PS50222"/>
    </source>
</evidence>
<keyword evidence="8" id="KW-0677">Repeat</keyword>
<comment type="caution">
    <text evidence="17">The sequence shown here is derived from an EMBL/GenBank/DDBJ whole genome shotgun (WGS) entry which is preliminary data.</text>
</comment>
<dbReference type="Pfam" id="PF13499">
    <property type="entry name" value="EF-hand_7"/>
    <property type="match status" value="1"/>
</dbReference>
<dbReference type="InterPro" id="IPR018247">
    <property type="entry name" value="EF_Hand_1_Ca_BS"/>
</dbReference>
<dbReference type="GO" id="GO:0005509">
    <property type="term" value="F:calcium ion binding"/>
    <property type="evidence" value="ECO:0007669"/>
    <property type="project" value="InterPro"/>
</dbReference>
<comment type="catalytic activity">
    <reaction evidence="14">
        <text>a quinone + sn-glycerol 3-phosphate = dihydroxyacetone phosphate + a quinol</text>
        <dbReference type="Rhea" id="RHEA:18977"/>
        <dbReference type="ChEBI" id="CHEBI:24646"/>
        <dbReference type="ChEBI" id="CHEBI:57597"/>
        <dbReference type="ChEBI" id="CHEBI:57642"/>
        <dbReference type="ChEBI" id="CHEBI:132124"/>
        <dbReference type="EC" id="1.1.5.3"/>
    </reaction>
    <physiologicalReaction direction="left-to-right" evidence="14">
        <dbReference type="Rhea" id="RHEA:18978"/>
    </physiologicalReaction>
</comment>
<dbReference type="Gene3D" id="1.10.238.10">
    <property type="entry name" value="EF-hand"/>
    <property type="match status" value="1"/>
</dbReference>
<feature type="domain" description="EF-hand" evidence="16">
    <location>
        <begin position="637"/>
        <end position="672"/>
    </location>
</feature>
<gene>
    <name evidence="17" type="primary">Gpd2</name>
    <name evidence="17" type="ORF">CLIRUF_R03035</name>
</gene>
<dbReference type="SUPFAM" id="SSF47473">
    <property type="entry name" value="EF-hand"/>
    <property type="match status" value="1"/>
</dbReference>
<evidence type="ECO:0000256" key="2">
    <source>
        <dbReference type="ARBA" id="ARBA00003074"/>
    </source>
</evidence>
<keyword evidence="9" id="KW-0274">FAD</keyword>
<comment type="subcellular location">
    <subcellularLocation>
        <location evidence="3">Mitochondrion</location>
    </subcellularLocation>
</comment>
<dbReference type="PANTHER" id="PTHR11985:SF15">
    <property type="entry name" value="GLYCEROL-3-PHOSPHATE DEHYDROGENASE, MITOCHONDRIAL"/>
    <property type="match status" value="1"/>
</dbReference>
<dbReference type="InterPro" id="IPR038299">
    <property type="entry name" value="DAO_C_sf"/>
</dbReference>
<evidence type="ECO:0000256" key="14">
    <source>
        <dbReference type="ARBA" id="ARBA00048863"/>
    </source>
</evidence>
<dbReference type="EC" id="1.1.5.3" evidence="15"/>
<dbReference type="PROSITE" id="PS00977">
    <property type="entry name" value="FAD_G3PDH_1"/>
    <property type="match status" value="1"/>
</dbReference>
<comment type="cofactor">
    <cofactor evidence="1 15">
        <name>FAD</name>
        <dbReference type="ChEBI" id="CHEBI:57692"/>
    </cofactor>
</comment>
<feature type="non-terminal residue" evidence="17">
    <location>
        <position position="1"/>
    </location>
</feature>
<dbReference type="CDD" id="cd00051">
    <property type="entry name" value="EFh"/>
    <property type="match status" value="1"/>
</dbReference>
<dbReference type="Gene3D" id="1.10.8.870">
    <property type="entry name" value="Alpha-glycerophosphate oxidase, cap domain"/>
    <property type="match status" value="1"/>
</dbReference>
<comment type="function">
    <text evidence="2">Calcium-responsive mitochondrial glycerol-3-phosphate dehydrogenase which seems to be a key component of the pancreatic beta-cell glucose-sensing device.</text>
</comment>
<dbReference type="SUPFAM" id="SSF54373">
    <property type="entry name" value="FAD-linked reductases, C-terminal domain"/>
    <property type="match status" value="1"/>
</dbReference>
<dbReference type="InterPro" id="IPR002048">
    <property type="entry name" value="EF_hand_dom"/>
</dbReference>
<evidence type="ECO:0000256" key="8">
    <source>
        <dbReference type="ARBA" id="ARBA00022737"/>
    </source>
</evidence>
<dbReference type="PROSITE" id="PS00018">
    <property type="entry name" value="EF_HAND_1"/>
    <property type="match status" value="1"/>
</dbReference>
<dbReference type="FunFam" id="1.10.8.870:FF:000001">
    <property type="entry name" value="Glycerol-3-phosphate dehydrogenase"/>
    <property type="match status" value="1"/>
</dbReference>
<evidence type="ECO:0000256" key="4">
    <source>
        <dbReference type="ARBA" id="ARBA00004745"/>
    </source>
</evidence>
<evidence type="ECO:0000256" key="6">
    <source>
        <dbReference type="ARBA" id="ARBA00022630"/>
    </source>
</evidence>
<keyword evidence="11" id="KW-0809">Transit peptide</keyword>
<protein>
    <recommendedName>
        <fullName evidence="15">Glycerol-3-phosphate dehydrogenase</fullName>
        <ecNumber evidence="15">1.1.5.3</ecNumber>
    </recommendedName>
</protein>
<sequence length="741" mass="82024">MAFQKAVKGTALIGGGAIATVFGLSQFSQYRNKHGALVQVEAAEAALVKKDQLPTREQQILALQTSGEFDVLVIGGGATGCGCALDAATRGLKTALLERDDFSSGTSSRSTKLIHGGVRYLQKAIMKLDFEQYRMVKEALEERAHLLASAPHLSAPLPIMLPIYKWWQLPYYWVGIKLYDLVAGSQCLKSSYVLTKARALELFPMLRKDKLVGAIVYYDGTWPLAAQCCWAGPQTHHNDARMNLAIALTAARYGAATANYTEVRHLLKAPDAQSGRLRVCGVRCRDVITGKEFDVKAKCVINATGPFTDSVRKMDDQEVPNICQPSAGVHIVMPGYYSPDNMGLLDPATSDGRVIFFLPWEKMTIAGTTDSPTDVTSHPIPTEEDINFILSEVRNYLGADVEVRRGDVLAAWSGIRPLVTDPSSKDTQSISRNHVVNVSASGLVTIAGGKWTTYRAMARDTIDAAIQEHKLQAGSCRTMGLQLEGAQHWSPTLYIRLVQDYGLESEVAQHLASTYGDKAFEVAKIAQVTGKRWPIVGKRLVSEFPYIEAEVVYGVKEYARSAVDIISRRTRLAFLNVQAAEEALPRIVDIMGKELNWSEQKKKEELETAKTFLYYEMGYKVKTDQLTDSSEISLAPADIERYKKRFRMFDKDKKGFITILDVQRVLESISLQIAENSLHEILNEVDLNKNGQVELNEFLQLMSAIQKGHVSGSRLAVLMKSAEEKLRRRQPIPVDRSGGGL</sequence>
<evidence type="ECO:0000313" key="17">
    <source>
        <dbReference type="EMBL" id="NWW70565.1"/>
    </source>
</evidence>
<evidence type="ECO:0000256" key="12">
    <source>
        <dbReference type="ARBA" id="ARBA00023002"/>
    </source>
</evidence>
<dbReference type="InterPro" id="IPR006076">
    <property type="entry name" value="FAD-dep_OxRdtase"/>
</dbReference>
<keyword evidence="13" id="KW-0496">Mitochondrion</keyword>
<evidence type="ECO:0000256" key="11">
    <source>
        <dbReference type="ARBA" id="ARBA00022946"/>
    </source>
</evidence>
<keyword evidence="10" id="KW-0106">Calcium</keyword>
<evidence type="ECO:0000256" key="15">
    <source>
        <dbReference type="RuleBase" id="RU361217"/>
    </source>
</evidence>
<dbReference type="GO" id="GO:0006072">
    <property type="term" value="P:glycerol-3-phosphate metabolic process"/>
    <property type="evidence" value="ECO:0007669"/>
    <property type="project" value="UniProtKB-UniRule"/>
</dbReference>
<dbReference type="SUPFAM" id="SSF51905">
    <property type="entry name" value="FAD/NAD(P)-binding domain"/>
    <property type="match status" value="1"/>
</dbReference>
<dbReference type="PANTHER" id="PTHR11985">
    <property type="entry name" value="GLYCEROL-3-PHOSPHATE DEHYDROGENASE"/>
    <property type="match status" value="1"/>
</dbReference>
<dbReference type="InterPro" id="IPR000447">
    <property type="entry name" value="G3P_DH_FAD-dep"/>
</dbReference>
<keyword evidence="18" id="KW-1185">Reference proteome</keyword>
<dbReference type="FunFam" id="3.30.9.10:FF:000001">
    <property type="entry name" value="Glycerol-3-phosphate dehydrogenase"/>
    <property type="match status" value="1"/>
</dbReference>
<dbReference type="AlphaFoldDB" id="A0A7K6QC82"/>
<feature type="domain" description="EF-hand" evidence="16">
    <location>
        <begin position="673"/>
        <end position="708"/>
    </location>
</feature>
<keyword evidence="6 15" id="KW-0285">Flavoprotein</keyword>
<keyword evidence="7" id="KW-0479">Metal-binding</keyword>
<dbReference type="InterPro" id="IPR031656">
    <property type="entry name" value="DAO_C"/>
</dbReference>
<comment type="similarity">
    <text evidence="5 15">Belongs to the FAD-dependent glycerol-3-phosphate dehydrogenase family.</text>
</comment>
<evidence type="ECO:0000256" key="3">
    <source>
        <dbReference type="ARBA" id="ARBA00004173"/>
    </source>
</evidence>
<dbReference type="Gene3D" id="3.30.9.10">
    <property type="entry name" value="D-Amino Acid Oxidase, subunit A, domain 2"/>
    <property type="match status" value="1"/>
</dbReference>
<evidence type="ECO:0000256" key="10">
    <source>
        <dbReference type="ARBA" id="ARBA00022837"/>
    </source>
</evidence>
<feature type="non-terminal residue" evidence="17">
    <location>
        <position position="741"/>
    </location>
</feature>
<evidence type="ECO:0000256" key="5">
    <source>
        <dbReference type="ARBA" id="ARBA00007330"/>
    </source>
</evidence>
<name>A0A7K6QC82_9PASS</name>
<dbReference type="Proteomes" id="UP000580879">
    <property type="component" value="Unassembled WGS sequence"/>
</dbReference>
<dbReference type="InterPro" id="IPR036188">
    <property type="entry name" value="FAD/NAD-bd_sf"/>
</dbReference>
<accession>A0A7K6QC82</accession>
<dbReference type="EMBL" id="VZRZ01000775">
    <property type="protein sequence ID" value="NWW70565.1"/>
    <property type="molecule type" value="Genomic_DNA"/>
</dbReference>
<dbReference type="GO" id="GO:0004368">
    <property type="term" value="F:glycerol-3-phosphate dehydrogenase (quinone) activity"/>
    <property type="evidence" value="ECO:0007669"/>
    <property type="project" value="UniProtKB-EC"/>
</dbReference>
<proteinExistence type="inferred from homology"/>
<evidence type="ECO:0000256" key="9">
    <source>
        <dbReference type="ARBA" id="ARBA00022827"/>
    </source>
</evidence>
<dbReference type="Pfam" id="PF16901">
    <property type="entry name" value="DAO_C"/>
    <property type="match status" value="1"/>
</dbReference>